<dbReference type="EMBL" id="GEBQ01025853">
    <property type="protein sequence ID" value="JAT14124.1"/>
    <property type="molecule type" value="Transcribed_RNA"/>
</dbReference>
<accession>A0A1B6KS94</accession>
<feature type="non-terminal residue" evidence="2">
    <location>
        <position position="1"/>
    </location>
</feature>
<reference evidence="2" key="1">
    <citation type="submission" date="2015-11" db="EMBL/GenBank/DDBJ databases">
        <title>De novo transcriptome assembly of four potential Pierce s Disease insect vectors from Arizona vineyards.</title>
        <authorList>
            <person name="Tassone E.E."/>
        </authorList>
    </citation>
    <scope>NUCLEOTIDE SEQUENCE</scope>
</reference>
<sequence>HKNSSRKGSYRIKVTNQELQPITKPNSQVAKTEEDTPQPINATEAYTEVLNISLNTISPKPNECVESDFLLSGGIREDLFAESPNESTHDQISNSKNNFSMIDLDISEIMNPSKPEENPMYFKPQLCFHNTSTNPPKLKLQENDSYSFQSQSQMTNSNKINLFPTASIYQNTNCTQRFRFKNILKLKLSMDSTCSSQVLSQPEAYSMLDEDKNENATTQSSVTETPNSFESQIPPTPQVDIEVSSTQDGQSNTNTLEQVSSTNYHKGFKYFKDIFKF</sequence>
<feature type="compositionally biased region" description="Polar residues" evidence="1">
    <location>
        <begin position="14"/>
        <end position="30"/>
    </location>
</feature>
<evidence type="ECO:0000313" key="2">
    <source>
        <dbReference type="EMBL" id="JAT14124.1"/>
    </source>
</evidence>
<feature type="region of interest" description="Disordered" evidence="1">
    <location>
        <begin position="214"/>
        <end position="254"/>
    </location>
</feature>
<feature type="compositionally biased region" description="Polar residues" evidence="1">
    <location>
        <begin position="243"/>
        <end position="254"/>
    </location>
</feature>
<feature type="region of interest" description="Disordered" evidence="1">
    <location>
        <begin position="1"/>
        <end position="39"/>
    </location>
</feature>
<name>A0A1B6KS94_9HEMI</name>
<evidence type="ECO:0000256" key="1">
    <source>
        <dbReference type="SAM" id="MobiDB-lite"/>
    </source>
</evidence>
<feature type="compositionally biased region" description="Polar residues" evidence="1">
    <location>
        <begin position="215"/>
        <end position="233"/>
    </location>
</feature>
<feature type="compositionally biased region" description="Basic residues" evidence="1">
    <location>
        <begin position="1"/>
        <end position="10"/>
    </location>
</feature>
<dbReference type="AlphaFoldDB" id="A0A1B6KS94"/>
<gene>
    <name evidence="2" type="ORF">g.49945</name>
</gene>
<organism evidence="2">
    <name type="scientific">Graphocephala atropunctata</name>
    <dbReference type="NCBI Taxonomy" id="36148"/>
    <lineage>
        <taxon>Eukaryota</taxon>
        <taxon>Metazoa</taxon>
        <taxon>Ecdysozoa</taxon>
        <taxon>Arthropoda</taxon>
        <taxon>Hexapoda</taxon>
        <taxon>Insecta</taxon>
        <taxon>Pterygota</taxon>
        <taxon>Neoptera</taxon>
        <taxon>Paraneoptera</taxon>
        <taxon>Hemiptera</taxon>
        <taxon>Auchenorrhyncha</taxon>
        <taxon>Membracoidea</taxon>
        <taxon>Cicadellidae</taxon>
        <taxon>Cicadellinae</taxon>
        <taxon>Cicadellini</taxon>
        <taxon>Graphocephala</taxon>
    </lineage>
</organism>
<proteinExistence type="predicted"/>
<feature type="non-terminal residue" evidence="2">
    <location>
        <position position="277"/>
    </location>
</feature>
<protein>
    <submittedName>
        <fullName evidence="2">Uncharacterized protein</fullName>
    </submittedName>
</protein>